<evidence type="ECO:0000259" key="4">
    <source>
        <dbReference type="Pfam" id="PF13193"/>
    </source>
</evidence>
<dbReference type="CDD" id="cd17631">
    <property type="entry name" value="FACL_FadD13-like"/>
    <property type="match status" value="1"/>
</dbReference>
<dbReference type="RefSeq" id="WP_307596854.1">
    <property type="nucleotide sequence ID" value="NZ_JAUSRV010000020.1"/>
</dbReference>
<evidence type="ECO:0000256" key="2">
    <source>
        <dbReference type="ARBA" id="ARBA00022598"/>
    </source>
</evidence>
<accession>A0AAW8EQV2</accession>
<dbReference type="Proteomes" id="UP001224845">
    <property type="component" value="Unassembled WGS sequence"/>
</dbReference>
<evidence type="ECO:0000259" key="3">
    <source>
        <dbReference type="Pfam" id="PF00501"/>
    </source>
</evidence>
<reference evidence="5" key="1">
    <citation type="submission" date="2023-07" db="EMBL/GenBank/DDBJ databases">
        <title>Sorghum-associated microbial communities from plants grown in Nebraska, USA.</title>
        <authorList>
            <person name="Schachtman D."/>
        </authorList>
    </citation>
    <scope>NUCLEOTIDE SEQUENCE</scope>
    <source>
        <strain evidence="5">DS3315</strain>
    </source>
</reference>
<dbReference type="InterPro" id="IPR050237">
    <property type="entry name" value="ATP-dep_AMP-bd_enzyme"/>
</dbReference>
<dbReference type="PANTHER" id="PTHR43767">
    <property type="entry name" value="LONG-CHAIN-FATTY-ACID--COA LIGASE"/>
    <property type="match status" value="1"/>
</dbReference>
<dbReference type="InterPro" id="IPR000873">
    <property type="entry name" value="AMP-dep_synth/lig_dom"/>
</dbReference>
<dbReference type="EMBL" id="JAUSRV010000020">
    <property type="protein sequence ID" value="MDP9974819.1"/>
    <property type="molecule type" value="Genomic_DNA"/>
</dbReference>
<organism evidence="5 6">
    <name type="scientific">Variovorax paradoxus</name>
    <dbReference type="NCBI Taxonomy" id="34073"/>
    <lineage>
        <taxon>Bacteria</taxon>
        <taxon>Pseudomonadati</taxon>
        <taxon>Pseudomonadota</taxon>
        <taxon>Betaproteobacteria</taxon>
        <taxon>Burkholderiales</taxon>
        <taxon>Comamonadaceae</taxon>
        <taxon>Variovorax</taxon>
    </lineage>
</organism>
<protein>
    <submittedName>
        <fullName evidence="5">Long-chain acyl-CoA synthetase</fullName>
        <ecNumber evidence="5">6.2.1.3</ecNumber>
    </submittedName>
</protein>
<keyword evidence="2 5" id="KW-0436">Ligase</keyword>
<dbReference type="InterPro" id="IPR042099">
    <property type="entry name" value="ANL_N_sf"/>
</dbReference>
<dbReference type="Pfam" id="PF00501">
    <property type="entry name" value="AMP-binding"/>
    <property type="match status" value="1"/>
</dbReference>
<dbReference type="EC" id="6.2.1.3" evidence="5"/>
<dbReference type="AlphaFoldDB" id="A0AAW8EQV2"/>
<evidence type="ECO:0000313" key="6">
    <source>
        <dbReference type="Proteomes" id="UP001224845"/>
    </source>
</evidence>
<gene>
    <name evidence="5" type="ORF">J2W39_006103</name>
</gene>
<dbReference type="SUPFAM" id="SSF56801">
    <property type="entry name" value="Acetyl-CoA synthetase-like"/>
    <property type="match status" value="1"/>
</dbReference>
<evidence type="ECO:0000256" key="1">
    <source>
        <dbReference type="ARBA" id="ARBA00006432"/>
    </source>
</evidence>
<dbReference type="Pfam" id="PF13193">
    <property type="entry name" value="AMP-binding_C"/>
    <property type="match status" value="1"/>
</dbReference>
<dbReference type="Gene3D" id="3.40.50.12780">
    <property type="entry name" value="N-terminal domain of ligase-like"/>
    <property type="match status" value="1"/>
</dbReference>
<dbReference type="InterPro" id="IPR025110">
    <property type="entry name" value="AMP-bd_C"/>
</dbReference>
<name>A0AAW8EQV2_VARPD</name>
<dbReference type="NCBIfam" id="NF004837">
    <property type="entry name" value="PRK06187.1"/>
    <property type="match status" value="1"/>
</dbReference>
<dbReference type="InterPro" id="IPR045851">
    <property type="entry name" value="AMP-bd_C_sf"/>
</dbReference>
<comment type="caution">
    <text evidence="5">The sequence shown here is derived from an EMBL/GenBank/DDBJ whole genome shotgun (WGS) entry which is preliminary data.</text>
</comment>
<feature type="domain" description="AMP-dependent synthetase/ligase" evidence="3">
    <location>
        <begin position="8"/>
        <end position="374"/>
    </location>
</feature>
<dbReference type="FunFam" id="3.30.300.30:FF:000008">
    <property type="entry name" value="2,3-dihydroxybenzoate-AMP ligase"/>
    <property type="match status" value="1"/>
</dbReference>
<comment type="similarity">
    <text evidence="1">Belongs to the ATP-dependent AMP-binding enzyme family.</text>
</comment>
<dbReference type="PANTHER" id="PTHR43767:SF1">
    <property type="entry name" value="NONRIBOSOMAL PEPTIDE SYNTHASE PES1 (EUROFUNG)-RELATED"/>
    <property type="match status" value="1"/>
</dbReference>
<feature type="domain" description="AMP-binding enzyme C-terminal" evidence="4">
    <location>
        <begin position="424"/>
        <end position="499"/>
    </location>
</feature>
<dbReference type="GO" id="GO:0004467">
    <property type="term" value="F:long-chain fatty acid-CoA ligase activity"/>
    <property type="evidence" value="ECO:0007669"/>
    <property type="project" value="UniProtKB-EC"/>
</dbReference>
<dbReference type="InterPro" id="IPR020845">
    <property type="entry name" value="AMP-binding_CS"/>
</dbReference>
<evidence type="ECO:0000313" key="5">
    <source>
        <dbReference type="EMBL" id="MDP9974819.1"/>
    </source>
</evidence>
<dbReference type="PROSITE" id="PS00455">
    <property type="entry name" value="AMP_BINDING"/>
    <property type="match status" value="1"/>
</dbReference>
<sequence length="515" mass="55238">MYLTQGLHRAVQQFPEKPATLCAGRTSSFRELAERSSRVASLLQGLDVRPGDRVAILAHNSDCYVEFLLGVWWAGAVAAPVNTRWSVTEIAYSLSDCGAAVLVVDDAFLPLVDAIRAAAAVVRRVVHVGTAPRAEGIDCYEALVQSCEPATDVRRGGEELAAILYTGGTTGFPKGVMLSHANLWCGAVTRLAEMFSPRDGVALLVTPFFHVSGLFRFVMQLVLGASNVIEPQFRPEAVVEAIERYGVTDIVVVPSMLQMLLDDPAFDAGRLRNLQRLSYGASPMPPALLDRAMRALPHVGFCSSYGMTETSGVVSVLGPFIQADRKDMGEVTRSVGRVGLGAELRIVDPDGRDLPPGAVGEIVLRGVAVMQGYWNKPAETAAALRDGWLHTGDAGWRDAAGHIYVVDRLKDMVITGGENVYSAEVEAALMAHPAVSACAVIGIPSALWGEAVHAVIVLRPGATSDGESLREHCRTRLAGYKCPKSFDFVDSLPLSAAGKILKTRLRDEYLSRATA</sequence>
<dbReference type="Gene3D" id="3.30.300.30">
    <property type="match status" value="1"/>
</dbReference>
<proteinExistence type="inferred from homology"/>